<sequence>SSYTHPLSIYSSSQKEVLKSRNKELVQLFEYAVGIHHAGMLRDDRGLTERLFSEGLLRVLVCTATLAWGVNLPAHTVVIKIFGRAGRPQFDKSGEGIIITSHDKLAYYLRLLTSQLPIESQFINSLKDNQNAEVALGTVTNVKEACAWLGYTYLFRRMKMNPLAYGIGWDEVIADPSLSLKQRALVSDAARALDKAKMMHFDEEIGNFYCTELGRIGSHFYIQYSSVETYNELLRCHMSDTEVIDMVAHSSEFENIVLIDEEQNELEMLACKCPLEIKSGPSNKHGKVSILIQILRKLEERGVDLDRLYEMEEKEIGSLICYAPGGKVVKQYIGYFPMVQLATVSPITRTVLKVPAMCQSPPGDYGTQVNLIHGVAEKVFSEMGSSVSYKVGTMIEIPRAALVADEVREFCCSELKPHYVF</sequence>
<keyword evidence="5" id="KW-0067">ATP-binding</keyword>
<name>A0A5A7RFD8_STRAF</name>
<keyword evidence="3" id="KW-0378">Hydrolase</keyword>
<feature type="domain" description="SEC63" evidence="7">
    <location>
        <begin position="210"/>
        <end position="421"/>
    </location>
</feature>
<dbReference type="PANTHER" id="PTHR47961">
    <property type="entry name" value="DNA POLYMERASE THETA, PUTATIVE (AFU_ORTHOLOGUE AFUA_1G05260)-RELATED"/>
    <property type="match status" value="1"/>
</dbReference>
<evidence type="ECO:0000256" key="1">
    <source>
        <dbReference type="ARBA" id="ARBA00008894"/>
    </source>
</evidence>
<dbReference type="InterPro" id="IPR050474">
    <property type="entry name" value="Hel308_SKI2-like"/>
</dbReference>
<accession>A0A5A7RFD8</accession>
<dbReference type="Pfam" id="PF00271">
    <property type="entry name" value="Helicase_C"/>
    <property type="match status" value="1"/>
</dbReference>
<dbReference type="InterPro" id="IPR036390">
    <property type="entry name" value="WH_DNA-bd_sf"/>
</dbReference>
<evidence type="ECO:0000256" key="3">
    <source>
        <dbReference type="ARBA" id="ARBA00022801"/>
    </source>
</evidence>
<dbReference type="Gene3D" id="1.10.3380.10">
    <property type="entry name" value="Sec63 N-terminal domain-like domain"/>
    <property type="match status" value="1"/>
</dbReference>
<evidence type="ECO:0000256" key="2">
    <source>
        <dbReference type="ARBA" id="ARBA00022741"/>
    </source>
</evidence>
<keyword evidence="9" id="KW-1185">Reference proteome</keyword>
<dbReference type="FunFam" id="1.10.10.10:FF:000024">
    <property type="entry name" value="U5 small nuclear ribonucleoprotein helicase"/>
    <property type="match status" value="1"/>
</dbReference>
<dbReference type="EMBL" id="BKCP01012292">
    <property type="protein sequence ID" value="GER55899.1"/>
    <property type="molecule type" value="Genomic_DNA"/>
</dbReference>
<dbReference type="InterPro" id="IPR057842">
    <property type="entry name" value="WH_MER3"/>
</dbReference>
<dbReference type="Pfam" id="PF02889">
    <property type="entry name" value="Sec63"/>
    <property type="match status" value="1"/>
</dbReference>
<reference evidence="9" key="1">
    <citation type="journal article" date="2019" name="Curr. Biol.">
        <title>Genome Sequence of Striga asiatica Provides Insight into the Evolution of Plant Parasitism.</title>
        <authorList>
            <person name="Yoshida S."/>
            <person name="Kim S."/>
            <person name="Wafula E.K."/>
            <person name="Tanskanen J."/>
            <person name="Kim Y.M."/>
            <person name="Honaas L."/>
            <person name="Yang Z."/>
            <person name="Spallek T."/>
            <person name="Conn C.E."/>
            <person name="Ichihashi Y."/>
            <person name="Cheong K."/>
            <person name="Cui S."/>
            <person name="Der J.P."/>
            <person name="Gundlach H."/>
            <person name="Jiao Y."/>
            <person name="Hori C."/>
            <person name="Ishida J.K."/>
            <person name="Kasahara H."/>
            <person name="Kiba T."/>
            <person name="Kim M.S."/>
            <person name="Koo N."/>
            <person name="Laohavisit A."/>
            <person name="Lee Y.H."/>
            <person name="Lumba S."/>
            <person name="McCourt P."/>
            <person name="Mortimer J.C."/>
            <person name="Mutuku J.M."/>
            <person name="Nomura T."/>
            <person name="Sasaki-Sekimoto Y."/>
            <person name="Seto Y."/>
            <person name="Wang Y."/>
            <person name="Wakatake T."/>
            <person name="Sakakibara H."/>
            <person name="Demura T."/>
            <person name="Yamaguchi S."/>
            <person name="Yoneyama K."/>
            <person name="Manabe R.I."/>
            <person name="Nelson D.C."/>
            <person name="Schulman A.H."/>
            <person name="Timko M.P."/>
            <person name="dePamphilis C.W."/>
            <person name="Choi D."/>
            <person name="Shirasu K."/>
        </authorList>
    </citation>
    <scope>NUCLEOTIDE SEQUENCE [LARGE SCALE GENOMIC DNA]</scope>
    <source>
        <strain evidence="9">cv. UVA1</strain>
    </source>
</reference>
<dbReference type="GO" id="GO:0016787">
    <property type="term" value="F:hydrolase activity"/>
    <property type="evidence" value="ECO:0007669"/>
    <property type="project" value="UniProtKB-KW"/>
</dbReference>
<comment type="similarity">
    <text evidence="1">Belongs to the disease resistance NB-LRR family.</text>
</comment>
<feature type="domain" description="Helicase C-terminal" evidence="6">
    <location>
        <begin position="19"/>
        <end position="89"/>
    </location>
</feature>
<dbReference type="SUPFAM" id="SSF51621">
    <property type="entry name" value="Phosphoenolpyruvate/pyruvate domain"/>
    <property type="match status" value="1"/>
</dbReference>
<dbReference type="SMART" id="SM00490">
    <property type="entry name" value="HELICc"/>
    <property type="match status" value="1"/>
</dbReference>
<dbReference type="InterPro" id="IPR001650">
    <property type="entry name" value="Helicase_C-like"/>
</dbReference>
<dbReference type="AlphaFoldDB" id="A0A5A7RFD8"/>
<keyword evidence="2" id="KW-0547">Nucleotide-binding</keyword>
<evidence type="ECO:0000256" key="4">
    <source>
        <dbReference type="ARBA" id="ARBA00022806"/>
    </source>
</evidence>
<dbReference type="SUPFAM" id="SSF46785">
    <property type="entry name" value="Winged helix' DNA-binding domain"/>
    <property type="match status" value="1"/>
</dbReference>
<evidence type="ECO:0000313" key="8">
    <source>
        <dbReference type="EMBL" id="GER55899.1"/>
    </source>
</evidence>
<dbReference type="OrthoDB" id="1688122at2759"/>
<keyword evidence="4" id="KW-0347">Helicase</keyword>
<dbReference type="InterPro" id="IPR040442">
    <property type="entry name" value="Pyrv_kinase-like_dom_sf"/>
</dbReference>
<dbReference type="InterPro" id="IPR036388">
    <property type="entry name" value="WH-like_DNA-bd_sf"/>
</dbReference>
<dbReference type="SUPFAM" id="SSF52540">
    <property type="entry name" value="P-loop containing nucleoside triphosphate hydrolases"/>
    <property type="match status" value="1"/>
</dbReference>
<proteinExistence type="inferred from homology"/>
<dbReference type="Pfam" id="PF23445">
    <property type="entry name" value="WHD_SNRNP200"/>
    <property type="match status" value="1"/>
</dbReference>
<evidence type="ECO:0000259" key="7">
    <source>
        <dbReference type="SMART" id="SM00973"/>
    </source>
</evidence>
<dbReference type="PANTHER" id="PTHR47961:SF13">
    <property type="entry name" value="ACTIVATING SIGNAL COINTEGRATOR 1 COMPLEX SUBUNIT 3"/>
    <property type="match status" value="1"/>
</dbReference>
<dbReference type="GO" id="GO:0005524">
    <property type="term" value="F:ATP binding"/>
    <property type="evidence" value="ECO:0007669"/>
    <property type="project" value="UniProtKB-KW"/>
</dbReference>
<comment type="caution">
    <text evidence="8">The sequence shown here is derived from an EMBL/GenBank/DDBJ whole genome shotgun (WGS) entry which is preliminary data.</text>
</comment>
<dbReference type="GO" id="GO:0004386">
    <property type="term" value="F:helicase activity"/>
    <property type="evidence" value="ECO:0007669"/>
    <property type="project" value="UniProtKB-KW"/>
</dbReference>
<dbReference type="Proteomes" id="UP000325081">
    <property type="component" value="Unassembled WGS sequence"/>
</dbReference>
<protein>
    <submittedName>
        <fullName evidence="8">Activating signal cointegrator 1 complex subunit 3</fullName>
    </submittedName>
</protein>
<dbReference type="InterPro" id="IPR015813">
    <property type="entry name" value="Pyrv/PenolPyrv_kinase-like_dom"/>
</dbReference>
<evidence type="ECO:0000313" key="9">
    <source>
        <dbReference type="Proteomes" id="UP000325081"/>
    </source>
</evidence>
<dbReference type="SUPFAM" id="SSF158702">
    <property type="entry name" value="Sec63 N-terminal domain-like"/>
    <property type="match status" value="1"/>
</dbReference>
<feature type="non-terminal residue" evidence="8">
    <location>
        <position position="1"/>
    </location>
</feature>
<dbReference type="InterPro" id="IPR027417">
    <property type="entry name" value="P-loop_NTPase"/>
</dbReference>
<dbReference type="Gene3D" id="3.20.20.60">
    <property type="entry name" value="Phosphoenolpyruvate-binding domains"/>
    <property type="match status" value="1"/>
</dbReference>
<organism evidence="8 9">
    <name type="scientific">Striga asiatica</name>
    <name type="common">Asiatic witchweed</name>
    <name type="synonym">Buchnera asiatica</name>
    <dbReference type="NCBI Taxonomy" id="4170"/>
    <lineage>
        <taxon>Eukaryota</taxon>
        <taxon>Viridiplantae</taxon>
        <taxon>Streptophyta</taxon>
        <taxon>Embryophyta</taxon>
        <taxon>Tracheophyta</taxon>
        <taxon>Spermatophyta</taxon>
        <taxon>Magnoliopsida</taxon>
        <taxon>eudicotyledons</taxon>
        <taxon>Gunneridae</taxon>
        <taxon>Pentapetalae</taxon>
        <taxon>asterids</taxon>
        <taxon>lamiids</taxon>
        <taxon>Lamiales</taxon>
        <taxon>Orobanchaceae</taxon>
        <taxon>Buchnereae</taxon>
        <taxon>Striga</taxon>
    </lineage>
</organism>
<gene>
    <name evidence="8" type="ORF">STAS_33596</name>
</gene>
<dbReference type="Gene3D" id="3.40.50.300">
    <property type="entry name" value="P-loop containing nucleotide triphosphate hydrolases"/>
    <property type="match status" value="1"/>
</dbReference>
<evidence type="ECO:0000256" key="5">
    <source>
        <dbReference type="ARBA" id="ARBA00022840"/>
    </source>
</evidence>
<evidence type="ECO:0000259" key="6">
    <source>
        <dbReference type="SMART" id="SM00490"/>
    </source>
</evidence>
<dbReference type="Gene3D" id="1.10.10.10">
    <property type="entry name" value="Winged helix-like DNA-binding domain superfamily/Winged helix DNA-binding domain"/>
    <property type="match status" value="1"/>
</dbReference>
<dbReference type="InterPro" id="IPR004179">
    <property type="entry name" value="Sec63-dom"/>
</dbReference>
<dbReference type="SMART" id="SM00973">
    <property type="entry name" value="Sec63"/>
    <property type="match status" value="1"/>
</dbReference>